<protein>
    <recommendedName>
        <fullName evidence="2">histidine kinase</fullName>
        <ecNumber evidence="2">2.7.13.3</ecNumber>
    </recommendedName>
</protein>
<dbReference type="SUPFAM" id="SSF55785">
    <property type="entry name" value="PYP-like sensor domain (PAS domain)"/>
    <property type="match status" value="9"/>
</dbReference>
<gene>
    <name evidence="11" type="ORF">VPK24_14850</name>
</gene>
<dbReference type="PRINTS" id="PR00344">
    <property type="entry name" value="BCTRLSENSOR"/>
</dbReference>
<dbReference type="SMART" id="SM00091">
    <property type="entry name" value="PAS"/>
    <property type="match status" value="9"/>
</dbReference>
<feature type="domain" description="PAC" evidence="10">
    <location>
        <begin position="622"/>
        <end position="673"/>
    </location>
</feature>
<evidence type="ECO:0000259" key="8">
    <source>
        <dbReference type="PROSITE" id="PS50109"/>
    </source>
</evidence>
<keyword evidence="6" id="KW-0902">Two-component regulatory system</keyword>
<comment type="caution">
    <text evidence="11">The sequence shown here is derived from an EMBL/GenBank/DDBJ whole genome shotgun (WGS) entry which is preliminary data.</text>
</comment>
<feature type="domain" description="PAS" evidence="9">
    <location>
        <begin position="410"/>
        <end position="487"/>
    </location>
</feature>
<dbReference type="NCBIfam" id="TIGR00229">
    <property type="entry name" value="sensory_box"/>
    <property type="match status" value="4"/>
</dbReference>
<feature type="domain" description="PAS" evidence="9">
    <location>
        <begin position="156"/>
        <end position="227"/>
    </location>
</feature>
<accession>A0ABW7CCP8</accession>
<dbReference type="EMBL" id="JAZAQF010000086">
    <property type="protein sequence ID" value="MFG3818921.1"/>
    <property type="molecule type" value="Genomic_DNA"/>
</dbReference>
<feature type="domain" description="PAC" evidence="10">
    <location>
        <begin position="1008"/>
        <end position="1060"/>
    </location>
</feature>
<dbReference type="Gene3D" id="3.30.450.20">
    <property type="entry name" value="PAS domain"/>
    <property type="match status" value="9"/>
</dbReference>
<dbReference type="CDD" id="cd00082">
    <property type="entry name" value="HisKA"/>
    <property type="match status" value="1"/>
</dbReference>
<feature type="coiled-coil region" evidence="7">
    <location>
        <begin position="12"/>
        <end position="39"/>
    </location>
</feature>
<evidence type="ECO:0000259" key="9">
    <source>
        <dbReference type="PROSITE" id="PS50112"/>
    </source>
</evidence>
<dbReference type="Gene3D" id="1.10.287.130">
    <property type="match status" value="1"/>
</dbReference>
<dbReference type="RefSeq" id="WP_393014545.1">
    <property type="nucleotide sequence ID" value="NZ_JAZAQF010000086.1"/>
</dbReference>
<proteinExistence type="predicted"/>
<evidence type="ECO:0000313" key="12">
    <source>
        <dbReference type="Proteomes" id="UP001604335"/>
    </source>
</evidence>
<feature type="domain" description="PAC" evidence="10">
    <location>
        <begin position="1137"/>
        <end position="1189"/>
    </location>
</feature>
<feature type="domain" description="PAC" evidence="10">
    <location>
        <begin position="490"/>
        <end position="541"/>
    </location>
</feature>
<dbReference type="Proteomes" id="UP001604335">
    <property type="component" value="Unassembled WGS sequence"/>
</dbReference>
<dbReference type="InterPro" id="IPR035965">
    <property type="entry name" value="PAS-like_dom_sf"/>
</dbReference>
<dbReference type="Gene3D" id="2.10.70.100">
    <property type="match status" value="1"/>
</dbReference>
<feature type="domain" description="PAS" evidence="9">
    <location>
        <begin position="282"/>
        <end position="351"/>
    </location>
</feature>
<feature type="domain" description="PAS" evidence="9">
    <location>
        <begin position="542"/>
        <end position="619"/>
    </location>
</feature>
<dbReference type="InterPro" id="IPR052162">
    <property type="entry name" value="Sensor_kinase/Photoreceptor"/>
</dbReference>
<evidence type="ECO:0000256" key="1">
    <source>
        <dbReference type="ARBA" id="ARBA00000085"/>
    </source>
</evidence>
<name>A0ABW7CCP8_9CYAN</name>
<keyword evidence="5" id="KW-0418">Kinase</keyword>
<evidence type="ECO:0000256" key="2">
    <source>
        <dbReference type="ARBA" id="ARBA00012438"/>
    </source>
</evidence>
<keyword evidence="7" id="KW-0175">Coiled coil</keyword>
<dbReference type="InterPro" id="IPR013655">
    <property type="entry name" value="PAS_fold_3"/>
</dbReference>
<dbReference type="SMART" id="SM00388">
    <property type="entry name" value="HisKA"/>
    <property type="match status" value="1"/>
</dbReference>
<dbReference type="SUPFAM" id="SSF55874">
    <property type="entry name" value="ATPase domain of HSP90 chaperone/DNA topoisomerase II/histidine kinase"/>
    <property type="match status" value="1"/>
</dbReference>
<organism evidence="11 12">
    <name type="scientific">Limnothrix redekei LRLZ20PSL1</name>
    <dbReference type="NCBI Taxonomy" id="3112953"/>
    <lineage>
        <taxon>Bacteria</taxon>
        <taxon>Bacillati</taxon>
        <taxon>Cyanobacteriota</taxon>
        <taxon>Cyanophyceae</taxon>
        <taxon>Pseudanabaenales</taxon>
        <taxon>Pseudanabaenaceae</taxon>
        <taxon>Limnothrix</taxon>
    </lineage>
</organism>
<dbReference type="InterPro" id="IPR004358">
    <property type="entry name" value="Sig_transdc_His_kin-like_C"/>
</dbReference>
<dbReference type="PANTHER" id="PTHR43304">
    <property type="entry name" value="PHYTOCHROME-LIKE PROTEIN CPH1"/>
    <property type="match status" value="1"/>
</dbReference>
<feature type="coiled-coil region" evidence="7">
    <location>
        <begin position="1180"/>
        <end position="1207"/>
    </location>
</feature>
<feature type="domain" description="PAS" evidence="9">
    <location>
        <begin position="935"/>
        <end position="1006"/>
    </location>
</feature>
<dbReference type="EC" id="2.7.13.3" evidence="2"/>
<feature type="domain" description="Histidine kinase" evidence="8">
    <location>
        <begin position="1223"/>
        <end position="1481"/>
    </location>
</feature>
<dbReference type="PROSITE" id="PS50112">
    <property type="entry name" value="PAS"/>
    <property type="match status" value="6"/>
</dbReference>
<evidence type="ECO:0000259" key="10">
    <source>
        <dbReference type="PROSITE" id="PS50113"/>
    </source>
</evidence>
<dbReference type="InterPro" id="IPR013656">
    <property type="entry name" value="PAS_4"/>
</dbReference>
<keyword evidence="12" id="KW-1185">Reference proteome</keyword>
<evidence type="ECO:0000256" key="4">
    <source>
        <dbReference type="ARBA" id="ARBA00022679"/>
    </source>
</evidence>
<dbReference type="CDD" id="cd00130">
    <property type="entry name" value="PAS"/>
    <property type="match status" value="6"/>
</dbReference>
<dbReference type="SUPFAM" id="SSF47384">
    <property type="entry name" value="Homodimeric domain of signal transducing histidine kinase"/>
    <property type="match status" value="1"/>
</dbReference>
<feature type="domain" description="PAC" evidence="10">
    <location>
        <begin position="753"/>
        <end position="805"/>
    </location>
</feature>
<feature type="domain" description="PAC" evidence="10">
    <location>
        <begin position="881"/>
        <end position="934"/>
    </location>
</feature>
<dbReference type="PROSITE" id="PS50113">
    <property type="entry name" value="PAC"/>
    <property type="match status" value="8"/>
</dbReference>
<keyword evidence="3" id="KW-0597">Phosphoprotein</keyword>
<dbReference type="InterPro" id="IPR036097">
    <property type="entry name" value="HisK_dim/P_sf"/>
</dbReference>
<evidence type="ECO:0000256" key="6">
    <source>
        <dbReference type="ARBA" id="ARBA00023012"/>
    </source>
</evidence>
<keyword evidence="4" id="KW-0808">Transferase</keyword>
<dbReference type="Gene3D" id="3.30.565.10">
    <property type="entry name" value="Histidine kinase-like ATPase, C-terminal domain"/>
    <property type="match status" value="1"/>
</dbReference>
<dbReference type="InterPro" id="IPR000700">
    <property type="entry name" value="PAS-assoc_C"/>
</dbReference>
<dbReference type="SMART" id="SM00387">
    <property type="entry name" value="HATPase_c"/>
    <property type="match status" value="1"/>
</dbReference>
<reference evidence="12" key="1">
    <citation type="journal article" date="2024" name="Algal Res.">
        <title>Biochemical, toxicological and genomic investigation of a high-biomass producing Limnothrix strain isolated from Italian shallow drinking water reservoir.</title>
        <authorList>
            <person name="Simonazzi M."/>
            <person name="Shishido T.K."/>
            <person name="Delbaje E."/>
            <person name="Wahlsten M."/>
            <person name="Fewer D.P."/>
            <person name="Sivonen K."/>
            <person name="Pezzolesi L."/>
            <person name="Pistocchi R."/>
        </authorList>
    </citation>
    <scope>NUCLEOTIDE SEQUENCE [LARGE SCALE GENOMIC DNA]</scope>
    <source>
        <strain evidence="12">LRLZ20PSL1</strain>
    </source>
</reference>
<dbReference type="InterPro" id="IPR003661">
    <property type="entry name" value="HisK_dim/P_dom"/>
</dbReference>
<dbReference type="Pfam" id="PF08448">
    <property type="entry name" value="PAS_4"/>
    <property type="match status" value="4"/>
</dbReference>
<feature type="domain" description="PAC" evidence="10">
    <location>
        <begin position="355"/>
        <end position="409"/>
    </location>
</feature>
<dbReference type="InterPro" id="IPR001610">
    <property type="entry name" value="PAC"/>
</dbReference>
<dbReference type="InterPro" id="IPR005467">
    <property type="entry name" value="His_kinase_dom"/>
</dbReference>
<dbReference type="Pfam" id="PF02518">
    <property type="entry name" value="HATPase_c"/>
    <property type="match status" value="1"/>
</dbReference>
<feature type="domain" description="PAS" evidence="9">
    <location>
        <begin position="674"/>
        <end position="750"/>
    </location>
</feature>
<dbReference type="InterPro" id="IPR003594">
    <property type="entry name" value="HATPase_dom"/>
</dbReference>
<evidence type="ECO:0000256" key="3">
    <source>
        <dbReference type="ARBA" id="ARBA00022553"/>
    </source>
</evidence>
<dbReference type="InterPro" id="IPR036890">
    <property type="entry name" value="HATPase_C_sf"/>
</dbReference>
<dbReference type="PROSITE" id="PS50109">
    <property type="entry name" value="HIS_KIN"/>
    <property type="match status" value="1"/>
</dbReference>
<sequence length="1490" mass="169753">MTASIVLEPEVFNALQQELETLRLKVHQQQTQFDRLTQNLPGVVYQFQVDAAGEMTFPYASIGCRELFEVEPEAMIQVFEMLSPVNQEALRQATERSQQSLSDFHWEGPFMLPSGKERWLRLVSRPERLADGRTLWDGLVIDVTQQRQAEEELRRTQRFLSAVLDALPMPVVVKEAAGLRVSTLNPAAERLFGVAAADLLGRPMDDLFAPEQAAEIRASDRAALAQRQILDQPPTTMLIGGEQRWLQSRRIAIWNGDRPQYLMAIYEDVTERYQSEQELLRQQALLKSLIAAAPIGIAITDRHYRILEANHRLSELNGLTVADHLGQTMQATAPNLAPQLERLYEEVWQTGQAISNLEVTGAQLHHPDPDRVWNLSYFPIWDREGTISAIGTIVVEITEQRRIETALRQANQRFQQIADNLPGIVFQYRRRTGDPLGEFIYISSRVREIFHVEPDAILADSAAMWSCVHPDDVAIFAESMERAVNHGLEWRHKYRILLPSGELRWIQGISRMVMDEEGTLHADGLLLDITDRQLALQNLEQMRDRFQRLADSIPGVIYQYETSGNDPLGRFLYLSPGCQEVYGIDPIRGQNDPLSLWTLTHPDDLLGVQASIRVAIETRTNWQHEYRIITPQGEVKWLQSAARGRFLSDGRSIWDGLVLDVTDRKAAEVALQQERSLMQLVLDNVSDGVMACDMAGRITLANHTARQWYNCSLQGLVPEEWMSLYTVLEPDSVTPIAPAQMPLSRAILGESVHDFEMVVHVPNEDPHRIVCHAEPLRESDGYQIGAMVVMYDVTEYYEAQERLRRLTESLQEAQRVAHLGSWEYHVATGQVSWSEEIFRLFNYPIEEGVPEFDQSVTLYSPSSQQRLRMAFEECLNDGQPYDLELEGIEQINGLPRYFRVKGLPERDANGQIARVYGILMDISDLKQAEAIRRRSEVRFRTLIEATSQIVWVTSRLGEFAADQPKWRAFTGQSRQDLLGWGWLNAIHPNDRAATETAWSRSIINKQPFTLEHRLRRYDGQYRYMSVRAVPILDDVASVYEWVGVHTDITDRKLAELELFDREAFLRTIFDGVEYPIFVLAVLPDRRLEYIGWNAASARLTGLHESRVYHHTPTEVFGEEYGTILEAHYWSCVDQRQTIVQDEYVTTQKGHLWLLTTLNPLFDKKGRVYRIVATSIDITKRRQAEDALQQKAADLEAALLDLQHTQNQLIQSEKMSSLGQLVAGVAHEINNPVNFIHGNLSHAHRYAEDLLEIVQAYQERIPNPDPDLNDLIEQVDLEFVAEDLPKLLQSMRVGTDRIREIVSSLRNFSRLDEADVKEVDLHEGIDSTLLILQNRLKPKPEHPGIQVVKQYGVLPRVECYAGQLNQVFMNILVNAIDALEERDRLRDTEAIKNHPSQITITTRAINPHWVQVQLSDNGPGIAPDIQQRLFDPFFTTKPVGKGTGLGMSISYQIVTERHGGRLICESAPGQGATFVIEIPHHQTGPTAHPET</sequence>
<evidence type="ECO:0000256" key="5">
    <source>
        <dbReference type="ARBA" id="ARBA00022777"/>
    </source>
</evidence>
<dbReference type="Pfam" id="PF00512">
    <property type="entry name" value="HisKA"/>
    <property type="match status" value="1"/>
</dbReference>
<evidence type="ECO:0000313" key="11">
    <source>
        <dbReference type="EMBL" id="MFG3818921.1"/>
    </source>
</evidence>
<dbReference type="SMART" id="SM00086">
    <property type="entry name" value="PAC"/>
    <property type="match status" value="8"/>
</dbReference>
<dbReference type="Pfam" id="PF08447">
    <property type="entry name" value="PAS_3"/>
    <property type="match status" value="4"/>
</dbReference>
<dbReference type="PANTHER" id="PTHR43304:SF1">
    <property type="entry name" value="PAC DOMAIN-CONTAINING PROTEIN"/>
    <property type="match status" value="1"/>
</dbReference>
<feature type="domain" description="PAC" evidence="10">
    <location>
        <begin position="104"/>
        <end position="155"/>
    </location>
</feature>
<evidence type="ECO:0000256" key="7">
    <source>
        <dbReference type="SAM" id="Coils"/>
    </source>
</evidence>
<dbReference type="InterPro" id="IPR000014">
    <property type="entry name" value="PAS"/>
</dbReference>
<comment type="catalytic activity">
    <reaction evidence="1">
        <text>ATP + protein L-histidine = ADP + protein N-phospho-L-histidine.</text>
        <dbReference type="EC" id="2.7.13.3"/>
    </reaction>
</comment>